<feature type="compositionally biased region" description="Basic and acidic residues" evidence="1">
    <location>
        <begin position="189"/>
        <end position="199"/>
    </location>
</feature>
<evidence type="ECO:0000256" key="1">
    <source>
        <dbReference type="SAM" id="MobiDB-lite"/>
    </source>
</evidence>
<organism evidence="3 4">
    <name type="scientific">Cystoisospora suis</name>
    <dbReference type="NCBI Taxonomy" id="483139"/>
    <lineage>
        <taxon>Eukaryota</taxon>
        <taxon>Sar</taxon>
        <taxon>Alveolata</taxon>
        <taxon>Apicomplexa</taxon>
        <taxon>Conoidasida</taxon>
        <taxon>Coccidia</taxon>
        <taxon>Eucoccidiorida</taxon>
        <taxon>Eimeriorina</taxon>
        <taxon>Sarcocystidae</taxon>
        <taxon>Cystoisospora</taxon>
    </lineage>
</organism>
<keyword evidence="2" id="KW-1133">Transmembrane helix</keyword>
<evidence type="ECO:0000313" key="3">
    <source>
        <dbReference type="EMBL" id="PHJ17317.1"/>
    </source>
</evidence>
<dbReference type="EMBL" id="MIGC01005098">
    <property type="protein sequence ID" value="PHJ17317.1"/>
    <property type="molecule type" value="Genomic_DNA"/>
</dbReference>
<sequence length="772" mass="83298">MAALENASVGLTYSELPVHDAETPAEPSRLRRRRNRSRGGVSRQLYRGSKRAVAALLVFVTLGTMMMMWRCGVLKSQPDTGGLGASSRRLAGAPEDNDEKTPGCMKFFKIKKSRKSKKHVPEISEPVLISRTQSGHEEVDYMVVPHIPRGANATPIRTPRNSGVAESDSDTSSASRSSSPERQPQPSAHSDEAKNDPARDPSTSSGSPLLRKEQSSSRSSSTSSSRESSLDSPPPLPPKHYSRSRSPSPSATRLDGQEAGRSGSSSSGFSSPLSRRRGRSSSPPPEGAGDLAETGSPEVPVVPPPLPPKNRSSRSPSPRSPGDDSEGESQDEAPAKPSFPPHRSVSPEPQQSSDVYKVMAPIPRPSHSPNQPAIPVKRVRALTPPTVSFSDSAGPAATPLKRSRLSQESAADPAASPPRSHAVAGQGSQKRALGAPAETTDKPGLESSNVPGTSSSPRPDRPVSSGGAAEAFDRSLRVIFEAVMPLEMSRDRVAQPGPSSSDVLAESGSQERLRGTRHEKQTQEQERREPTEDDWADVDKLIKSPTEPWQYEPGPVIPQETEGEGATAGTSVDYPTLREQPLDPMVSSGELFGGPLPDVSFSWQKIAEKLALVDGILSMVHPFLQQAPGSLGVGLRLFSNLMKSSSEWLRRSARDPEFVGPHVQHIVKMVSALMRMVQLIQHEDIRPVPLQVLVEMCMLMTRAAAVGTTVMPTANMPYINWRFQRQRELIDRARENPEEYINQLIDETIVLVGDAVATANGALGKLKRSENV</sequence>
<dbReference type="GeneID" id="94432196"/>
<gene>
    <name evidence="3" type="ORF">CSUI_008863</name>
</gene>
<accession>A0A2C6KID2</accession>
<feature type="compositionally biased region" description="Low complexity" evidence="1">
    <location>
        <begin position="409"/>
        <end position="422"/>
    </location>
</feature>
<keyword evidence="2" id="KW-0472">Membrane</keyword>
<reference evidence="3 4" key="1">
    <citation type="journal article" date="2017" name="Int. J. Parasitol.">
        <title>The genome of the protozoan parasite Cystoisospora suis and a reverse vaccinology approach to identify vaccine candidates.</title>
        <authorList>
            <person name="Palmieri N."/>
            <person name="Shrestha A."/>
            <person name="Ruttkowski B."/>
            <person name="Beck T."/>
            <person name="Vogl C."/>
            <person name="Tomley F."/>
            <person name="Blake D.P."/>
            <person name="Joachim A."/>
        </authorList>
    </citation>
    <scope>NUCLEOTIDE SEQUENCE [LARGE SCALE GENOMIC DNA]</scope>
    <source>
        <strain evidence="3 4">Wien I</strain>
    </source>
</reference>
<proteinExistence type="predicted"/>
<name>A0A2C6KID2_9APIC</name>
<dbReference type="VEuPathDB" id="ToxoDB:CSUI_008863"/>
<feature type="compositionally biased region" description="Low complexity" evidence="1">
    <location>
        <begin position="216"/>
        <end position="231"/>
    </location>
</feature>
<feature type="transmembrane region" description="Helical" evidence="2">
    <location>
        <begin position="52"/>
        <end position="69"/>
    </location>
</feature>
<protein>
    <recommendedName>
        <fullName evidence="5">Transmembrane protein</fullName>
    </recommendedName>
</protein>
<dbReference type="RefSeq" id="XP_067919041.1">
    <property type="nucleotide sequence ID" value="XM_068068985.1"/>
</dbReference>
<feature type="region of interest" description="Disordered" evidence="1">
    <location>
        <begin position="18"/>
        <end position="43"/>
    </location>
</feature>
<feature type="compositionally biased region" description="Basic and acidic residues" evidence="1">
    <location>
        <begin position="509"/>
        <end position="530"/>
    </location>
</feature>
<keyword evidence="4" id="KW-1185">Reference proteome</keyword>
<feature type="compositionally biased region" description="Polar residues" evidence="1">
    <location>
        <begin position="497"/>
        <end position="508"/>
    </location>
</feature>
<feature type="region of interest" description="Disordered" evidence="1">
    <location>
        <begin position="488"/>
        <end position="570"/>
    </location>
</feature>
<feature type="compositionally biased region" description="Low complexity" evidence="1">
    <location>
        <begin position="454"/>
        <end position="465"/>
    </location>
</feature>
<feature type="compositionally biased region" description="Low complexity" evidence="1">
    <location>
        <begin position="260"/>
        <end position="273"/>
    </location>
</feature>
<evidence type="ECO:0000313" key="4">
    <source>
        <dbReference type="Proteomes" id="UP000221165"/>
    </source>
</evidence>
<evidence type="ECO:0000256" key="2">
    <source>
        <dbReference type="SAM" id="Phobius"/>
    </source>
</evidence>
<dbReference type="AlphaFoldDB" id="A0A2C6KID2"/>
<feature type="region of interest" description="Disordered" evidence="1">
    <location>
        <begin position="78"/>
        <end position="103"/>
    </location>
</feature>
<feature type="compositionally biased region" description="Low complexity" evidence="1">
    <location>
        <begin position="170"/>
        <end position="188"/>
    </location>
</feature>
<feature type="region of interest" description="Disordered" evidence="1">
    <location>
        <begin position="150"/>
        <end position="472"/>
    </location>
</feature>
<comment type="caution">
    <text evidence="3">The sequence shown here is derived from an EMBL/GenBank/DDBJ whole genome shotgun (WGS) entry which is preliminary data.</text>
</comment>
<keyword evidence="2" id="KW-0812">Transmembrane</keyword>
<dbReference type="Proteomes" id="UP000221165">
    <property type="component" value="Unassembled WGS sequence"/>
</dbReference>
<evidence type="ECO:0008006" key="5">
    <source>
        <dbReference type="Google" id="ProtNLM"/>
    </source>
</evidence>